<dbReference type="AlphaFoldDB" id="C9E5P8"/>
<gene>
    <name evidence="1" type="ORF">ICEVFLIND1_0032</name>
</gene>
<protein>
    <submittedName>
        <fullName evidence="1">Uncharacterized protein</fullName>
    </submittedName>
</protein>
<dbReference type="EMBL" id="GQ463144">
    <property type="protein sequence ID" value="ACV96500.1"/>
    <property type="molecule type" value="Genomic_DNA"/>
</dbReference>
<evidence type="ECO:0000313" key="1">
    <source>
        <dbReference type="EMBL" id="ACV96500.1"/>
    </source>
</evidence>
<accession>C9E5P8</accession>
<reference evidence="1" key="1">
    <citation type="journal article" date="2009" name="PLoS Genet.">
        <title>Comparative ICE genomics: insights into the evolution of the SXT/R391 family of ICEs.</title>
        <authorList>
            <person name="Wozniak R.A."/>
            <person name="Fouts D.E."/>
            <person name="Spagnoletti M."/>
            <person name="Colombo M.M."/>
            <person name="Ceccarelli D."/>
            <person name="Garriss G."/>
            <person name="Dery C."/>
            <person name="Burrus V."/>
            <person name="Waldor M.K."/>
        </authorList>
    </citation>
    <scope>NUCLEOTIDE SEQUENCE</scope>
    <source>
        <strain evidence="1">Ind1</strain>
    </source>
</reference>
<name>C9E5P8_VIBFL</name>
<organism evidence="1">
    <name type="scientific">Vibrio fluvialis</name>
    <dbReference type="NCBI Taxonomy" id="676"/>
    <lineage>
        <taxon>Bacteria</taxon>
        <taxon>Pseudomonadati</taxon>
        <taxon>Pseudomonadota</taxon>
        <taxon>Gammaproteobacteria</taxon>
        <taxon>Vibrionales</taxon>
        <taxon>Vibrionaceae</taxon>
        <taxon>Vibrio</taxon>
    </lineage>
</organism>
<reference evidence="1" key="2">
    <citation type="submission" date="2009-08" db="EMBL/GenBank/DDBJ databases">
        <title>Vibrio fluvialis ICEVflInd1.</title>
        <authorList>
            <person name="Fouts D."/>
            <person name="Durkin S."/>
            <person name="Wozniak R."/>
            <person name="Waldor M."/>
        </authorList>
    </citation>
    <scope>NUCLEOTIDE SEQUENCE</scope>
    <source>
        <strain evidence="1">Ind1</strain>
    </source>
</reference>
<sequence length="47" mass="5313">MSDSLPGWPIQRSSVNYSITVLGQRDEIDTLRIGLLEGKLYRLHANV</sequence>
<proteinExistence type="predicted"/>